<reference evidence="1 2" key="1">
    <citation type="submission" date="2020-03" db="EMBL/GenBank/DDBJ databases">
        <title>Sequencing the genomes of 1000 actinobacteria strains.</title>
        <authorList>
            <person name="Klenk H.-P."/>
        </authorList>
    </citation>
    <scope>NUCLEOTIDE SEQUENCE [LARGE SCALE GENOMIC DNA]</scope>
    <source>
        <strain evidence="1 2">DSM 18964</strain>
    </source>
</reference>
<accession>A0A846RUN7</accession>
<protein>
    <submittedName>
        <fullName evidence="1">Uncharacterized protein</fullName>
    </submittedName>
</protein>
<dbReference type="AlphaFoldDB" id="A0A846RUN7"/>
<sequence>MRSPGTFDFEGAIMFIGLLTDTEDGNHSVFSGG</sequence>
<name>A0A846RUN7_9MICO</name>
<proteinExistence type="predicted"/>
<dbReference type="EMBL" id="JAATJN010000001">
    <property type="protein sequence ID" value="NJC57874.1"/>
    <property type="molecule type" value="Genomic_DNA"/>
</dbReference>
<evidence type="ECO:0000313" key="2">
    <source>
        <dbReference type="Proteomes" id="UP000576792"/>
    </source>
</evidence>
<organism evidence="1 2">
    <name type="scientific">Brevibacterium marinum</name>
    <dbReference type="NCBI Taxonomy" id="418643"/>
    <lineage>
        <taxon>Bacteria</taxon>
        <taxon>Bacillati</taxon>
        <taxon>Actinomycetota</taxon>
        <taxon>Actinomycetes</taxon>
        <taxon>Micrococcales</taxon>
        <taxon>Brevibacteriaceae</taxon>
        <taxon>Brevibacterium</taxon>
    </lineage>
</organism>
<keyword evidence="2" id="KW-1185">Reference proteome</keyword>
<comment type="caution">
    <text evidence="1">The sequence shown here is derived from an EMBL/GenBank/DDBJ whole genome shotgun (WGS) entry which is preliminary data.</text>
</comment>
<dbReference type="Proteomes" id="UP000576792">
    <property type="component" value="Unassembled WGS sequence"/>
</dbReference>
<evidence type="ECO:0000313" key="1">
    <source>
        <dbReference type="EMBL" id="NJC57874.1"/>
    </source>
</evidence>
<gene>
    <name evidence="1" type="ORF">BKA07_002909</name>
</gene>